<dbReference type="Pfam" id="PF14837">
    <property type="entry name" value="INTS5_N"/>
    <property type="match status" value="1"/>
</dbReference>
<feature type="domain" description="Integrator complex subunit 5 N-terminal" evidence="1">
    <location>
        <begin position="44"/>
        <end position="241"/>
    </location>
</feature>
<evidence type="ECO:0000259" key="1">
    <source>
        <dbReference type="Pfam" id="PF14837"/>
    </source>
</evidence>
<gene>
    <name evidence="3 5" type="primary">ints-5</name>
    <name evidence="3" type="ORF">CELE_Y51A2D.7</name>
    <name evidence="5" type="ORF">Y51A2D.7</name>
</gene>
<feature type="domain" description="Integrator complex subunit 5 C-terminal" evidence="2">
    <location>
        <begin position="271"/>
        <end position="984"/>
    </location>
</feature>
<dbReference type="Proteomes" id="UP000001940">
    <property type="component" value="Chromosome V"/>
</dbReference>
<dbReference type="UCSC" id="Y51A2D.7a">
    <property type="organism name" value="c. elegans"/>
</dbReference>
<dbReference type="eggNOG" id="ENOG502RT93">
    <property type="taxonomic scope" value="Eukaryota"/>
</dbReference>
<dbReference type="PaxDb" id="6239-Y51A2D.7b"/>
<proteinExistence type="evidence at protein level"/>
<dbReference type="PIR" id="T27084">
    <property type="entry name" value="T27084"/>
</dbReference>
<dbReference type="PANTHER" id="PTHR31697">
    <property type="entry name" value="INTEGRATOR COMPLEX SUBUNIT 5"/>
    <property type="match status" value="1"/>
</dbReference>
<evidence type="ECO:0000259" key="2">
    <source>
        <dbReference type="Pfam" id="PF14838"/>
    </source>
</evidence>
<dbReference type="KEGG" id="cel:CELE_Y51A2D.7"/>
<dbReference type="WormBase" id="Y51A2D.7b">
    <property type="protein sequence ID" value="CE38451"/>
    <property type="gene ID" value="WBGene00013075"/>
    <property type="gene designation" value="ints-5"/>
</dbReference>
<dbReference type="Bgee" id="WBGene00013075">
    <property type="expression patterns" value="Expressed in germ line (C elegans) and 4 other cell types or tissues"/>
</dbReference>
<accession>Q9XXQ8</accession>
<protein>
    <submittedName>
        <fullName evidence="3">Integrator complex subunit 5</fullName>
    </submittedName>
</protein>
<dbReference type="HOGENOM" id="CLU_003528_0_0_1"/>
<dbReference type="GeneID" id="180207"/>
<dbReference type="InterPro" id="IPR029444">
    <property type="entry name" value="INTS5_C"/>
</dbReference>
<name>Q9U267_CAEEL</name>
<keyword evidence="6" id="KW-1267">Proteomics identification</keyword>
<reference evidence="3 4" key="1">
    <citation type="journal article" date="1998" name="Science">
        <title>Genome sequence of the nematode C. elegans: a platform for investigating biology.</title>
        <authorList>
            <consortium name="The C. elegans sequencing consortium"/>
            <person name="Sulson J.E."/>
            <person name="Waterston R."/>
        </authorList>
    </citation>
    <scope>NUCLEOTIDE SEQUENCE [LARGE SCALE GENOMIC DNA]</scope>
    <source>
        <strain evidence="3 4">Bristol N2</strain>
    </source>
</reference>
<dbReference type="AGR" id="WB:WBGene00013075"/>
<dbReference type="InParanoid" id="Q9U267"/>
<dbReference type="PANTHER" id="PTHR31697:SF2">
    <property type="entry name" value="INTEGRATOR COMPLEX SUBUNIT 5"/>
    <property type="match status" value="1"/>
</dbReference>
<keyword evidence="4" id="KW-1185">Reference proteome</keyword>
<evidence type="ECO:0000313" key="5">
    <source>
        <dbReference type="WormBase" id="Y51A2D.7b"/>
    </source>
</evidence>
<evidence type="ECO:0007829" key="6">
    <source>
        <dbReference type="PeptideAtlas" id="Q9U267"/>
    </source>
</evidence>
<dbReference type="AlphaFoldDB" id="Q9U267"/>
<dbReference type="InterPro" id="IPR040316">
    <property type="entry name" value="INTS5"/>
</dbReference>
<dbReference type="CTD" id="180207"/>
<dbReference type="GO" id="GO:0034472">
    <property type="term" value="P:snRNA 3'-end processing"/>
    <property type="evidence" value="ECO:0000318"/>
    <property type="project" value="GO_Central"/>
</dbReference>
<dbReference type="PeptideAtlas" id="Q9U267"/>
<dbReference type="Pfam" id="PF14838">
    <property type="entry name" value="INTS5_C"/>
    <property type="match status" value="1"/>
</dbReference>
<dbReference type="OrthoDB" id="69088at2759"/>
<evidence type="ECO:0000313" key="3">
    <source>
        <dbReference type="EMBL" id="CAA16410.3"/>
    </source>
</evidence>
<organism evidence="3 4">
    <name type="scientific">Caenorhabditis elegans</name>
    <dbReference type="NCBI Taxonomy" id="6239"/>
    <lineage>
        <taxon>Eukaryota</taxon>
        <taxon>Metazoa</taxon>
        <taxon>Ecdysozoa</taxon>
        <taxon>Nematoda</taxon>
        <taxon>Chromadorea</taxon>
        <taxon>Rhabditida</taxon>
        <taxon>Rhabditina</taxon>
        <taxon>Rhabditomorpha</taxon>
        <taxon>Rhabditoidea</taxon>
        <taxon>Rhabditidae</taxon>
        <taxon>Peloderinae</taxon>
        <taxon>Caenorhabditis</taxon>
    </lineage>
</organism>
<dbReference type="Reactome" id="R-CEL-6807505">
    <property type="pathway name" value="RNA polymerase II transcribes snRNA genes"/>
</dbReference>
<accession>Q9U267</accession>
<sequence>MENKPKLPKSVESIEKARLDEKYAETVQIFEEFHKIACLGDLTSIYRSRACFAAEKRKSALVKPAIDVFRAFPASRPTVFHYTGLLIHESAHHWFNAQENVQQVSNITIVNEATCELLDFYMKFFAETDGNSGLEECLQWLCEICSELSSKNAGRPAMLPAQQNAEILQIWKSNDVIDKLLSLLSICVTSSLAQNSVGCMRALFEASRHGQHFSWIWLHIATLLQGSIITHLLESGAEQFRTYVIEISSRKTVQTGGPAVLNIIQTEYEHKFRAISDVFNFLMQKRNPELQEAVSQLIVDSLDFKPAAGRGGGSVNRLGFAFFFKLVTCSLKTLQILVNTNCHLITPFNVIRAIRQVQTVEKSLILPAITFSDFIKQIVEDVDPITHGIIFELLVELVYNPAVFEGENLPEFRESNEKIRADCFPVLDVMISRIIRIAHSAGGYKCSSLHPAIQLYSSGEKLQFIIDSAKNCTDNLQMTSSIIRHLHAISIAFDESKAAEIALRFLMTTDFGDSKKLEILMAYLSATVPFYPQMLAKMWAEFGGLRELIAFSFDPESPLKRDSIHVHMNLLHNFRTIFDWELHTAPAAPKNSYGFWKLYPGQHIGSVLNTILTNTVKICWELQEANKLSEVITIYRLVTKLIEGVCQSNSTGRTAADQNVKNSRKMVITLSQMYKLMAQFAILLKNALLLVGRDLPDGIVIFEELRAQCLYFLFGNHLDPQLSRFSPVFVQIFVQSCYADAKKLFHEPIIDHGLEQLLDETQGLGRILDMQELVDGPSVIGQLKSLKMRDSALAMLHTGQLKRRRLLEDPVTVENENATQRVYVVLDAIRLMCTSGKLEIRIGCSKHLAQALLQTICKDSLMSDMRFDEWDSEAEFIHRHVEIAQRIARSPFSDGILRILAETRSFAYCLPIMKSKLAVLLNDTEKFPEHVAISEPTRQKLQNWVFLAQKGGILPGRLAPICDLEQFSTCHETHLMLVEIWRFFVVRQLNTATIDTYHMEILRGDVDEGLPAEKESIDKINTSVFRIIIQNHLPDSAHLFPKIFPLEFEFLKLCKVE</sequence>
<dbReference type="PIR" id="T27078">
    <property type="entry name" value="T27078"/>
</dbReference>
<dbReference type="InterPro" id="IPR029445">
    <property type="entry name" value="INTS5_N"/>
</dbReference>
<dbReference type="RefSeq" id="NP_507625.2">
    <property type="nucleotide sequence ID" value="NM_075224.6"/>
</dbReference>
<dbReference type="OMA" id="NCHLITP"/>
<evidence type="ECO:0000313" key="4">
    <source>
        <dbReference type="Proteomes" id="UP000001940"/>
    </source>
</evidence>
<dbReference type="STRING" id="6239.Y51A2D.7b.2"/>
<dbReference type="FunCoup" id="Q9U267">
    <property type="interactions" value="1051"/>
</dbReference>
<dbReference type="EMBL" id="BX284605">
    <property type="protein sequence ID" value="CAA16410.3"/>
    <property type="molecule type" value="Genomic_DNA"/>
</dbReference>
<dbReference type="GO" id="GO:0032039">
    <property type="term" value="C:integrator complex"/>
    <property type="evidence" value="ECO:0000318"/>
    <property type="project" value="GO_Central"/>
</dbReference>